<reference evidence="3 4" key="1">
    <citation type="submission" date="2020-05" db="EMBL/GenBank/DDBJ databases">
        <title>Genome sequencing of Spirosoma sp. TS118.</title>
        <authorList>
            <person name="Lee J.-H."/>
            <person name="Jeong S."/>
            <person name="Zhao L."/>
            <person name="Jung J.-H."/>
            <person name="Kim M.-K."/>
            <person name="Lim S."/>
        </authorList>
    </citation>
    <scope>NUCLEOTIDE SEQUENCE [LARGE SCALE GENOMIC DNA]</scope>
    <source>
        <strain evidence="3 4">TS118</strain>
    </source>
</reference>
<feature type="chain" id="PRO_5026924171" evidence="2">
    <location>
        <begin position="22"/>
        <end position="344"/>
    </location>
</feature>
<sequence length="344" mass="38900">MKNSLSTLCIFLFVALTRLVAQSTSGDPAPAPIETDVTEEDEEDSEDTLDKYFFIGHFGGNINFIDRQLTVNSVYTDVQFNPQLKLKNGFGLRFPIRVYYNNGAGPLQSDNSNRQRIITVDTVTVAPKVRYWDDEFALVYKTENRNLGLNVPVLLTWNIQDNPNWAVTAGLNVDFVWVTNRRYDYQYAPVSADTAGFRVVNTRSQVPIIPPTVVGSVTATNAPVYGTNPFRPKTPPAREFSFSQIFIGFQAGLEHQSTNFNFSLRYSLGNVSTFAQRRVDANNDYNHIIQLIFLEKKTGIQFFGEVRAATFRNDGFANAIPVPQYYFSLAKTIYLAKIKEIFFP</sequence>
<keyword evidence="4" id="KW-1185">Reference proteome</keyword>
<feature type="signal peptide" evidence="2">
    <location>
        <begin position="1"/>
        <end position="21"/>
    </location>
</feature>
<gene>
    <name evidence="3" type="ORF">HNV11_04785</name>
</gene>
<accession>A0A6M5Y6P9</accession>
<organism evidence="3 4">
    <name type="scientific">Spirosoma taeanense</name>
    <dbReference type="NCBI Taxonomy" id="2735870"/>
    <lineage>
        <taxon>Bacteria</taxon>
        <taxon>Pseudomonadati</taxon>
        <taxon>Bacteroidota</taxon>
        <taxon>Cytophagia</taxon>
        <taxon>Cytophagales</taxon>
        <taxon>Cytophagaceae</taxon>
        <taxon>Spirosoma</taxon>
    </lineage>
</organism>
<dbReference type="AlphaFoldDB" id="A0A6M5Y6P9"/>
<dbReference type="KEGG" id="stae:HNV11_04785"/>
<evidence type="ECO:0000313" key="4">
    <source>
        <dbReference type="Proteomes" id="UP000502756"/>
    </source>
</evidence>
<dbReference type="RefSeq" id="WP_171738581.1">
    <property type="nucleotide sequence ID" value="NZ_CP053435.1"/>
</dbReference>
<evidence type="ECO:0000256" key="2">
    <source>
        <dbReference type="SAM" id="SignalP"/>
    </source>
</evidence>
<evidence type="ECO:0000313" key="3">
    <source>
        <dbReference type="EMBL" id="QJW88743.1"/>
    </source>
</evidence>
<evidence type="ECO:0000256" key="1">
    <source>
        <dbReference type="SAM" id="MobiDB-lite"/>
    </source>
</evidence>
<dbReference type="EMBL" id="CP053435">
    <property type="protein sequence ID" value="QJW88743.1"/>
    <property type="molecule type" value="Genomic_DNA"/>
</dbReference>
<dbReference type="Proteomes" id="UP000502756">
    <property type="component" value="Chromosome"/>
</dbReference>
<name>A0A6M5Y6P9_9BACT</name>
<protein>
    <submittedName>
        <fullName evidence="3">Uncharacterized protein</fullName>
    </submittedName>
</protein>
<keyword evidence="2" id="KW-0732">Signal</keyword>
<proteinExistence type="predicted"/>
<feature type="region of interest" description="Disordered" evidence="1">
    <location>
        <begin position="24"/>
        <end position="44"/>
    </location>
</feature>